<evidence type="ECO:0000256" key="5">
    <source>
        <dbReference type="ARBA" id="ARBA00022840"/>
    </source>
</evidence>
<dbReference type="GeneID" id="94693845"/>
<proteinExistence type="inferred from homology"/>
<reference evidence="10 11" key="1">
    <citation type="submission" date="2016-10" db="EMBL/GenBank/DDBJ databases">
        <authorList>
            <person name="de Groot N.N."/>
        </authorList>
    </citation>
    <scope>NUCLEOTIDE SEQUENCE [LARGE SCALE GENOMIC DNA]</scope>
    <source>
        <strain evidence="10 11">LMG 24775</strain>
    </source>
</reference>
<comment type="catalytic activity">
    <reaction evidence="6 7">
        <text>cytidine(34) in tRNA(Ile2) + L-lysine + ATP = lysidine(34) in tRNA(Ile2) + AMP + diphosphate + H(+)</text>
        <dbReference type="Rhea" id="RHEA:43744"/>
        <dbReference type="Rhea" id="RHEA-COMP:10625"/>
        <dbReference type="Rhea" id="RHEA-COMP:10670"/>
        <dbReference type="ChEBI" id="CHEBI:15378"/>
        <dbReference type="ChEBI" id="CHEBI:30616"/>
        <dbReference type="ChEBI" id="CHEBI:32551"/>
        <dbReference type="ChEBI" id="CHEBI:33019"/>
        <dbReference type="ChEBI" id="CHEBI:82748"/>
        <dbReference type="ChEBI" id="CHEBI:83665"/>
        <dbReference type="ChEBI" id="CHEBI:456215"/>
        <dbReference type="EC" id="6.3.4.19"/>
    </reaction>
</comment>
<dbReference type="Gene3D" id="3.40.50.620">
    <property type="entry name" value="HUPs"/>
    <property type="match status" value="1"/>
</dbReference>
<feature type="domain" description="tRNA(Ile)-lysidine/2-thiocytidine synthase N-terminal" evidence="8">
    <location>
        <begin position="41"/>
        <end position="226"/>
    </location>
</feature>
<evidence type="ECO:0000256" key="7">
    <source>
        <dbReference type="HAMAP-Rule" id="MF_01161"/>
    </source>
</evidence>
<dbReference type="NCBIfam" id="TIGR02432">
    <property type="entry name" value="lysidine_TilS_N"/>
    <property type="match status" value="1"/>
</dbReference>
<dbReference type="EC" id="6.3.4.19" evidence="7"/>
<keyword evidence="1 7" id="KW-0963">Cytoplasm</keyword>
<dbReference type="Pfam" id="PF01171">
    <property type="entry name" value="ATP_bind_3"/>
    <property type="match status" value="1"/>
</dbReference>
<evidence type="ECO:0000259" key="9">
    <source>
        <dbReference type="Pfam" id="PF09179"/>
    </source>
</evidence>
<sequence length="343" mass="36829">MPITDLPQNLPDTSSDAASDVASGAALGAAIQRFAPPLPLAVAFSGGADSTALLLACAERWPGQVVAIHVHHGLQSAADAFVLQCEKTCAQHAVPLKICRVDARHAPGQSPEDAARQLRYATLIKAANEPWPAQGGVPMPAVRSLALAQHADDQVETLLLALSRGAGVAGLAAMPAQWSRAGLAWYRPLLDLPGQVLRDWLAARGQEWVEDPSNADARYTRNRIRAQLLPALHQAFPQFRATFARSSRHCAEAAELLQEMAQADLGAVGNPPRIAALQALSPARQANVLRHWLRSVHATTPSAAQLDQLLAQVGVCRTRGHRIHLKMGRGFVRRLGSVLDWYN</sequence>
<comment type="similarity">
    <text evidence="7">Belongs to the tRNA(Ile)-lysidine synthase family.</text>
</comment>
<dbReference type="InterPro" id="IPR014729">
    <property type="entry name" value="Rossmann-like_a/b/a_fold"/>
</dbReference>
<keyword evidence="2 7" id="KW-0436">Ligase</keyword>
<dbReference type="SUPFAM" id="SSF82829">
    <property type="entry name" value="MesJ substrate recognition domain-like"/>
    <property type="match status" value="1"/>
</dbReference>
<name>A0A1H3S0L3_9BURK</name>
<dbReference type="InterPro" id="IPR012094">
    <property type="entry name" value="tRNA_Ile_lys_synt"/>
</dbReference>
<dbReference type="InterPro" id="IPR011063">
    <property type="entry name" value="TilS/TtcA_N"/>
</dbReference>
<dbReference type="AlphaFoldDB" id="A0A1H3S0L3"/>
<protein>
    <recommendedName>
        <fullName evidence="7">tRNA(Ile)-lysidine synthase</fullName>
        <ecNumber evidence="7">6.3.4.19</ecNumber>
    </recommendedName>
    <alternativeName>
        <fullName evidence="7">tRNA(Ile)-2-lysyl-cytidine synthase</fullName>
    </alternativeName>
    <alternativeName>
        <fullName evidence="7">tRNA(Ile)-lysidine synthetase</fullName>
    </alternativeName>
</protein>
<dbReference type="HAMAP" id="MF_01161">
    <property type="entry name" value="tRNA_Ile_lys_synt"/>
    <property type="match status" value="1"/>
</dbReference>
<accession>A0A1H3S0L3</accession>
<dbReference type="PANTHER" id="PTHR43033:SF1">
    <property type="entry name" value="TRNA(ILE)-LYSIDINE SYNTHASE-RELATED"/>
    <property type="match status" value="1"/>
</dbReference>
<dbReference type="GO" id="GO:0006400">
    <property type="term" value="P:tRNA modification"/>
    <property type="evidence" value="ECO:0007669"/>
    <property type="project" value="UniProtKB-UniRule"/>
</dbReference>
<comment type="domain">
    <text evidence="7">The N-terminal region contains the highly conserved SGGXDS motif, predicted to be a P-loop motif involved in ATP binding.</text>
</comment>
<dbReference type="CDD" id="cd01992">
    <property type="entry name" value="TilS_N"/>
    <property type="match status" value="1"/>
</dbReference>
<dbReference type="GO" id="GO:0032267">
    <property type="term" value="F:tRNA(Ile)-lysidine synthase activity"/>
    <property type="evidence" value="ECO:0007669"/>
    <property type="project" value="UniProtKB-EC"/>
</dbReference>
<evidence type="ECO:0000259" key="8">
    <source>
        <dbReference type="Pfam" id="PF01171"/>
    </source>
</evidence>
<dbReference type="Proteomes" id="UP000183417">
    <property type="component" value="Unassembled WGS sequence"/>
</dbReference>
<dbReference type="RefSeq" id="WP_074923123.1">
    <property type="nucleotide sequence ID" value="NZ_CP141274.1"/>
</dbReference>
<dbReference type="InterPro" id="IPR015262">
    <property type="entry name" value="tRNA_Ile_lys_synt_subst-bd"/>
</dbReference>
<gene>
    <name evidence="7" type="primary">tilS</name>
    <name evidence="10" type="ORF">SAMN05421547_117121</name>
</gene>
<dbReference type="Pfam" id="PF09179">
    <property type="entry name" value="TilS"/>
    <property type="match status" value="1"/>
</dbReference>
<comment type="function">
    <text evidence="7">Ligates lysine onto the cytidine present at position 34 of the AUA codon-specific tRNA(Ile) that contains the anticodon CAU, in an ATP-dependent manner. Cytidine is converted to lysidine, thus changing the amino acid specificity of the tRNA from methionine to isoleucine.</text>
</comment>
<evidence type="ECO:0000256" key="3">
    <source>
        <dbReference type="ARBA" id="ARBA00022694"/>
    </source>
</evidence>
<dbReference type="InterPro" id="IPR012795">
    <property type="entry name" value="tRNA_Ile_lys_synt_N"/>
</dbReference>
<dbReference type="GO" id="GO:0005524">
    <property type="term" value="F:ATP binding"/>
    <property type="evidence" value="ECO:0007669"/>
    <property type="project" value="UniProtKB-UniRule"/>
</dbReference>
<keyword evidence="4 7" id="KW-0547">Nucleotide-binding</keyword>
<evidence type="ECO:0000256" key="2">
    <source>
        <dbReference type="ARBA" id="ARBA00022598"/>
    </source>
</evidence>
<feature type="domain" description="tRNA(Ile)-lysidine synthase substrate-binding" evidence="9">
    <location>
        <begin position="274"/>
        <end position="334"/>
    </location>
</feature>
<evidence type="ECO:0000256" key="1">
    <source>
        <dbReference type="ARBA" id="ARBA00022490"/>
    </source>
</evidence>
<evidence type="ECO:0000313" key="11">
    <source>
        <dbReference type="Proteomes" id="UP000183417"/>
    </source>
</evidence>
<evidence type="ECO:0000256" key="4">
    <source>
        <dbReference type="ARBA" id="ARBA00022741"/>
    </source>
</evidence>
<keyword evidence="3 7" id="KW-0819">tRNA processing</keyword>
<comment type="subcellular location">
    <subcellularLocation>
        <location evidence="7">Cytoplasm</location>
    </subcellularLocation>
</comment>
<keyword evidence="5 7" id="KW-0067">ATP-binding</keyword>
<dbReference type="SUPFAM" id="SSF52402">
    <property type="entry name" value="Adenine nucleotide alpha hydrolases-like"/>
    <property type="match status" value="1"/>
</dbReference>
<evidence type="ECO:0000256" key="6">
    <source>
        <dbReference type="ARBA" id="ARBA00048539"/>
    </source>
</evidence>
<dbReference type="GO" id="GO:0005737">
    <property type="term" value="C:cytoplasm"/>
    <property type="evidence" value="ECO:0007669"/>
    <property type="project" value="UniProtKB-SubCell"/>
</dbReference>
<dbReference type="Gene3D" id="1.20.59.20">
    <property type="match status" value="1"/>
</dbReference>
<dbReference type="PANTHER" id="PTHR43033">
    <property type="entry name" value="TRNA(ILE)-LYSIDINE SYNTHASE-RELATED"/>
    <property type="match status" value="1"/>
</dbReference>
<dbReference type="EMBL" id="FNPE01000017">
    <property type="protein sequence ID" value="SDZ31536.1"/>
    <property type="molecule type" value="Genomic_DNA"/>
</dbReference>
<organism evidence="10 11">
    <name type="scientific">Delftia lacustris</name>
    <dbReference type="NCBI Taxonomy" id="558537"/>
    <lineage>
        <taxon>Bacteria</taxon>
        <taxon>Pseudomonadati</taxon>
        <taxon>Pseudomonadota</taxon>
        <taxon>Betaproteobacteria</taxon>
        <taxon>Burkholderiales</taxon>
        <taxon>Comamonadaceae</taxon>
        <taxon>Delftia</taxon>
    </lineage>
</organism>
<evidence type="ECO:0000313" key="10">
    <source>
        <dbReference type="EMBL" id="SDZ31536.1"/>
    </source>
</evidence>
<feature type="binding site" evidence="7">
    <location>
        <begin position="45"/>
        <end position="50"/>
    </location>
    <ligand>
        <name>ATP</name>
        <dbReference type="ChEBI" id="CHEBI:30616"/>
    </ligand>
</feature>